<dbReference type="Pfam" id="PF12822">
    <property type="entry name" value="ECF_trnsprt"/>
    <property type="match status" value="1"/>
</dbReference>
<dbReference type="InterPro" id="IPR024529">
    <property type="entry name" value="ECF_trnsprt_substrate-spec"/>
</dbReference>
<dbReference type="Gene3D" id="1.10.1760.20">
    <property type="match status" value="1"/>
</dbReference>
<dbReference type="EMBL" id="JARUJP010000006">
    <property type="protein sequence ID" value="MDW8800837.1"/>
    <property type="molecule type" value="Genomic_DNA"/>
</dbReference>
<feature type="transmembrane region" description="Helical" evidence="1">
    <location>
        <begin position="41"/>
        <end position="66"/>
    </location>
</feature>
<dbReference type="Proteomes" id="UP001281656">
    <property type="component" value="Unassembled WGS sequence"/>
</dbReference>
<keyword evidence="1" id="KW-0812">Transmembrane</keyword>
<gene>
    <name evidence="2" type="ORF">P8V03_06680</name>
</gene>
<keyword evidence="3" id="KW-1185">Reference proteome</keyword>
<keyword evidence="1" id="KW-0472">Membrane</keyword>
<reference evidence="2 3" key="1">
    <citation type="submission" date="2023-04" db="EMBL/GenBank/DDBJ databases">
        <title>Clostridium tannerae sp. nov., isolated from the fecal material of an alpaca.</title>
        <authorList>
            <person name="Miller S."/>
            <person name="Hendry M."/>
            <person name="King J."/>
            <person name="Sankaranarayanan K."/>
            <person name="Lawson P.A."/>
        </authorList>
    </citation>
    <scope>NUCLEOTIDE SEQUENCE [LARGE SCALE GENOMIC DNA]</scope>
    <source>
        <strain evidence="2 3">A1-XYC3</strain>
    </source>
</reference>
<feature type="transmembrane region" description="Helical" evidence="1">
    <location>
        <begin position="6"/>
        <end position="29"/>
    </location>
</feature>
<evidence type="ECO:0000313" key="2">
    <source>
        <dbReference type="EMBL" id="MDW8800837.1"/>
    </source>
</evidence>
<keyword evidence="1" id="KW-1133">Transmembrane helix</keyword>
<proteinExistence type="predicted"/>
<name>A0ABU4JRQ4_9CLOT</name>
<evidence type="ECO:0000313" key="3">
    <source>
        <dbReference type="Proteomes" id="UP001281656"/>
    </source>
</evidence>
<feature type="transmembrane region" description="Helical" evidence="1">
    <location>
        <begin position="72"/>
        <end position="90"/>
    </location>
</feature>
<dbReference type="RefSeq" id="WP_318797448.1">
    <property type="nucleotide sequence ID" value="NZ_JARUJP010000006.1"/>
</dbReference>
<protein>
    <submittedName>
        <fullName evidence="2">ECF transporter S component</fullName>
    </submittedName>
</protein>
<comment type="caution">
    <text evidence="2">The sequence shown here is derived from an EMBL/GenBank/DDBJ whole genome shotgun (WGS) entry which is preliminary data.</text>
</comment>
<evidence type="ECO:0000256" key="1">
    <source>
        <dbReference type="SAM" id="Phobius"/>
    </source>
</evidence>
<sequence length="196" mass="20771">MKKISPFHIVIIALCANINIAGSFIALNLKLPVYLDTIGTILASFLMGTTYGVMVGIISSLVATIAFDPVSFFFTPAQIVIAIVSGVLYSKNILKGIWIPVGILAITVSGSLVASIIAAFAFGGITSSGSSYVVAILRSSGVNLFKSVFTVQIFTDILDKSIAVAAALLSLKWMPKQIILRLKRTNNPSEIGRSAF</sequence>
<accession>A0ABU4JRQ4</accession>
<feature type="transmembrane region" description="Helical" evidence="1">
    <location>
        <begin position="97"/>
        <end position="122"/>
    </location>
</feature>
<organism evidence="2 3">
    <name type="scientific">Clostridium tanneri</name>
    <dbReference type="NCBI Taxonomy" id="3037988"/>
    <lineage>
        <taxon>Bacteria</taxon>
        <taxon>Bacillati</taxon>
        <taxon>Bacillota</taxon>
        <taxon>Clostridia</taxon>
        <taxon>Eubacteriales</taxon>
        <taxon>Clostridiaceae</taxon>
        <taxon>Clostridium</taxon>
    </lineage>
</organism>